<protein>
    <submittedName>
        <fullName evidence="6">6-hydroxytryprostatin B O-methyltransferase</fullName>
    </submittedName>
</protein>
<dbReference type="GO" id="GO:0032259">
    <property type="term" value="P:methylation"/>
    <property type="evidence" value="ECO:0007669"/>
    <property type="project" value="UniProtKB-KW"/>
</dbReference>
<evidence type="ECO:0000313" key="7">
    <source>
        <dbReference type="Proteomes" id="UP000078576"/>
    </source>
</evidence>
<proteinExistence type="predicted"/>
<dbReference type="InterPro" id="IPR001077">
    <property type="entry name" value="COMT_C"/>
</dbReference>
<dbReference type="AlphaFoldDB" id="A0A194VGK7"/>
<dbReference type="InterPro" id="IPR029063">
    <property type="entry name" value="SAM-dependent_MTases_sf"/>
</dbReference>
<evidence type="ECO:0000259" key="4">
    <source>
        <dbReference type="Pfam" id="PF00891"/>
    </source>
</evidence>
<dbReference type="PANTHER" id="PTHR43712">
    <property type="entry name" value="PUTATIVE (AFU_ORTHOLOGUE AFUA_4G14580)-RELATED"/>
    <property type="match status" value="1"/>
</dbReference>
<organism evidence="6 7">
    <name type="scientific">Cytospora mali</name>
    <name type="common">Apple Valsa canker fungus</name>
    <name type="synonym">Valsa mali</name>
    <dbReference type="NCBI Taxonomy" id="578113"/>
    <lineage>
        <taxon>Eukaryota</taxon>
        <taxon>Fungi</taxon>
        <taxon>Dikarya</taxon>
        <taxon>Ascomycota</taxon>
        <taxon>Pezizomycotina</taxon>
        <taxon>Sordariomycetes</taxon>
        <taxon>Sordariomycetidae</taxon>
        <taxon>Diaporthales</taxon>
        <taxon>Cytosporaceae</taxon>
        <taxon>Cytospora</taxon>
    </lineage>
</organism>
<dbReference type="SUPFAM" id="SSF46785">
    <property type="entry name" value="Winged helix' DNA-binding domain"/>
    <property type="match status" value="1"/>
</dbReference>
<name>A0A194VGK7_CYTMA</name>
<dbReference type="GO" id="GO:0008171">
    <property type="term" value="F:O-methyltransferase activity"/>
    <property type="evidence" value="ECO:0007669"/>
    <property type="project" value="InterPro"/>
</dbReference>
<dbReference type="CDD" id="cd02440">
    <property type="entry name" value="AdoMet_MTases"/>
    <property type="match status" value="1"/>
</dbReference>
<reference evidence="7" key="1">
    <citation type="submission" date="2014-12" db="EMBL/GenBank/DDBJ databases">
        <title>Genome Sequence of Valsa Canker Pathogens Uncovers a Specific Adaption of Colonization on Woody Bark.</title>
        <authorList>
            <person name="Yin Z."/>
            <person name="Liu H."/>
            <person name="Gao X."/>
            <person name="Li Z."/>
            <person name="Song N."/>
            <person name="Ke X."/>
            <person name="Dai Q."/>
            <person name="Wu Y."/>
            <person name="Sun Y."/>
            <person name="Xu J.-R."/>
            <person name="Kang Z.K."/>
            <person name="Wang L."/>
            <person name="Huang L."/>
        </authorList>
    </citation>
    <scope>NUCLEOTIDE SEQUENCE [LARGE SCALE GENOMIC DNA]</scope>
    <source>
        <strain evidence="7">SXYL134</strain>
    </source>
</reference>
<dbReference type="Pfam" id="PF08100">
    <property type="entry name" value="Dimerisation"/>
    <property type="match status" value="1"/>
</dbReference>
<dbReference type="InterPro" id="IPR016461">
    <property type="entry name" value="COMT-like"/>
</dbReference>
<dbReference type="InterPro" id="IPR036390">
    <property type="entry name" value="WH_DNA-bd_sf"/>
</dbReference>
<dbReference type="OrthoDB" id="2410195at2759"/>
<dbReference type="SUPFAM" id="SSF53335">
    <property type="entry name" value="S-adenosyl-L-methionine-dependent methyltransferases"/>
    <property type="match status" value="1"/>
</dbReference>
<dbReference type="PROSITE" id="PS51683">
    <property type="entry name" value="SAM_OMT_II"/>
    <property type="match status" value="1"/>
</dbReference>
<dbReference type="Gene3D" id="1.10.10.10">
    <property type="entry name" value="Winged helix-like DNA-binding domain superfamily/Winged helix DNA-binding domain"/>
    <property type="match status" value="1"/>
</dbReference>
<keyword evidence="7" id="KW-1185">Reference proteome</keyword>
<feature type="domain" description="O-methyltransferase dimerisation" evidence="5">
    <location>
        <begin position="93"/>
        <end position="154"/>
    </location>
</feature>
<evidence type="ECO:0000259" key="5">
    <source>
        <dbReference type="Pfam" id="PF08100"/>
    </source>
</evidence>
<dbReference type="InterPro" id="IPR012967">
    <property type="entry name" value="COMT_dimerisation"/>
</dbReference>
<dbReference type="InterPro" id="IPR036388">
    <property type="entry name" value="WH-like_DNA-bd_sf"/>
</dbReference>
<evidence type="ECO:0000313" key="6">
    <source>
        <dbReference type="EMBL" id="KUI63009.1"/>
    </source>
</evidence>
<accession>A0A194VGK7</accession>
<gene>
    <name evidence="6" type="ORF">VP1G_10138</name>
</gene>
<evidence type="ECO:0000256" key="2">
    <source>
        <dbReference type="ARBA" id="ARBA00022679"/>
    </source>
</evidence>
<evidence type="ECO:0000256" key="1">
    <source>
        <dbReference type="ARBA" id="ARBA00022603"/>
    </source>
</evidence>
<dbReference type="Gene3D" id="3.40.50.150">
    <property type="entry name" value="Vaccinia Virus protein VP39"/>
    <property type="match status" value="1"/>
</dbReference>
<keyword evidence="2" id="KW-0808">Transferase</keyword>
<feature type="domain" description="O-methyltransferase C-terminal" evidence="4">
    <location>
        <begin position="244"/>
        <end position="397"/>
    </location>
</feature>
<dbReference type="EMBL" id="KN714851">
    <property type="protein sequence ID" value="KUI63009.1"/>
    <property type="molecule type" value="Genomic_DNA"/>
</dbReference>
<sequence length="423" mass="47187">MSTSQIADLAARISANTAKVNEYYLVHKLPLPSFEIDGPLRSLISPGAVPEIEAARQAVIFDCQELRILMQGPSQYLSGFAATDLVGVQGITRFGLAHAIPVGGEATFAELAAKAKIGETHMRRLLRLAISQHVFKEVRPGVVGHTAASRLLAEDELLYQWMGFKTEEGWKGAYHTCEAMAKWPDSGEPNETGFALGHEGHAMWDYLSEHPDSLHRFAAMMRFFSRRPGLEPHHVVGGYAWGNLPEGATIVDVGGSHGAISIAIAREFPSVKLIVQDLDEAVIEEARKQRPADVADRVQYTVYDFFTEQPVRGAEVYFFRSIFHNWSDKYCIRILRNLIPALKPGSRIVLDETVIPEPDKVPKQLEHTMRAGGMSMNTLFNSGDREMSEWESIFKEADPRFHFRGGHQPPGSGLWIIEVEWQP</sequence>
<dbReference type="Proteomes" id="UP000078576">
    <property type="component" value="Unassembled WGS sequence"/>
</dbReference>
<dbReference type="Pfam" id="PF00891">
    <property type="entry name" value="Methyltransf_2"/>
    <property type="match status" value="1"/>
</dbReference>
<keyword evidence="1" id="KW-0489">Methyltransferase</keyword>
<evidence type="ECO:0000256" key="3">
    <source>
        <dbReference type="ARBA" id="ARBA00022691"/>
    </source>
</evidence>
<keyword evidence="3" id="KW-0949">S-adenosyl-L-methionine</keyword>
<dbReference type="PANTHER" id="PTHR43712:SF12">
    <property type="entry name" value="STERIGMATOCYSTIN 8-O-METHYLTRANSFERASE"/>
    <property type="match status" value="1"/>
</dbReference>